<accession>A0A6A6UP43</accession>
<organism evidence="1 2">
    <name type="scientific">Microthyrium microscopicum</name>
    <dbReference type="NCBI Taxonomy" id="703497"/>
    <lineage>
        <taxon>Eukaryota</taxon>
        <taxon>Fungi</taxon>
        <taxon>Dikarya</taxon>
        <taxon>Ascomycota</taxon>
        <taxon>Pezizomycotina</taxon>
        <taxon>Dothideomycetes</taxon>
        <taxon>Dothideomycetes incertae sedis</taxon>
        <taxon>Microthyriales</taxon>
        <taxon>Microthyriaceae</taxon>
        <taxon>Microthyrium</taxon>
    </lineage>
</organism>
<sequence length="218" mass="25088">MDQTSQSSISKSIMAPTIGFFRLPLELRLEIYNTYLNDAGVTQSDFESSSIERDISQLFTEINQLLRLNHQIYHEARTIACRLIYDSTLKCTTNDFATFKRSFQSLPTDRQHCVLTKLTLLNTPKKPNRFPTNKILRILAKEAGYRNTQMMQNGSQLVYKDGVKKPVFLQHIFPPGRQSPINLYFKLHASNAGCWEYLALDGLVAHLESFEEILKVEH</sequence>
<dbReference type="EMBL" id="MU004230">
    <property type="protein sequence ID" value="KAF2674012.1"/>
    <property type="molecule type" value="Genomic_DNA"/>
</dbReference>
<gene>
    <name evidence="1" type="ORF">BT63DRAFT_431</name>
</gene>
<evidence type="ECO:0000313" key="1">
    <source>
        <dbReference type="EMBL" id="KAF2674012.1"/>
    </source>
</evidence>
<dbReference type="Proteomes" id="UP000799302">
    <property type="component" value="Unassembled WGS sequence"/>
</dbReference>
<evidence type="ECO:0000313" key="2">
    <source>
        <dbReference type="Proteomes" id="UP000799302"/>
    </source>
</evidence>
<reference evidence="1" key="1">
    <citation type="journal article" date="2020" name="Stud. Mycol.">
        <title>101 Dothideomycetes genomes: a test case for predicting lifestyles and emergence of pathogens.</title>
        <authorList>
            <person name="Haridas S."/>
            <person name="Albert R."/>
            <person name="Binder M."/>
            <person name="Bloem J."/>
            <person name="Labutti K."/>
            <person name="Salamov A."/>
            <person name="Andreopoulos B."/>
            <person name="Baker S."/>
            <person name="Barry K."/>
            <person name="Bills G."/>
            <person name="Bluhm B."/>
            <person name="Cannon C."/>
            <person name="Castanera R."/>
            <person name="Culley D."/>
            <person name="Daum C."/>
            <person name="Ezra D."/>
            <person name="Gonzalez J."/>
            <person name="Henrissat B."/>
            <person name="Kuo A."/>
            <person name="Liang C."/>
            <person name="Lipzen A."/>
            <person name="Lutzoni F."/>
            <person name="Magnuson J."/>
            <person name="Mondo S."/>
            <person name="Nolan M."/>
            <person name="Ohm R."/>
            <person name="Pangilinan J."/>
            <person name="Park H.-J."/>
            <person name="Ramirez L."/>
            <person name="Alfaro M."/>
            <person name="Sun H."/>
            <person name="Tritt A."/>
            <person name="Yoshinaga Y."/>
            <person name="Zwiers L.-H."/>
            <person name="Turgeon B."/>
            <person name="Goodwin S."/>
            <person name="Spatafora J."/>
            <person name="Crous P."/>
            <person name="Grigoriev I."/>
        </authorList>
    </citation>
    <scope>NUCLEOTIDE SEQUENCE</scope>
    <source>
        <strain evidence="1">CBS 115976</strain>
    </source>
</reference>
<keyword evidence="2" id="KW-1185">Reference proteome</keyword>
<dbReference type="AlphaFoldDB" id="A0A6A6UP43"/>
<protein>
    <submittedName>
        <fullName evidence="1">Uncharacterized protein</fullName>
    </submittedName>
</protein>
<name>A0A6A6UP43_9PEZI</name>
<proteinExistence type="predicted"/>